<dbReference type="GeneID" id="24565051"/>
<gene>
    <name evidence="1" type="ORF">BBBOND_0304140</name>
</gene>
<dbReference type="STRING" id="5866.A0A061DDR9"/>
<proteinExistence type="predicted"/>
<keyword evidence="2" id="KW-1185">Reference proteome</keyword>
<dbReference type="AlphaFoldDB" id="A0A061DDR9"/>
<organism evidence="1 2">
    <name type="scientific">Babesia bigemina</name>
    <dbReference type="NCBI Taxonomy" id="5866"/>
    <lineage>
        <taxon>Eukaryota</taxon>
        <taxon>Sar</taxon>
        <taxon>Alveolata</taxon>
        <taxon>Apicomplexa</taxon>
        <taxon>Aconoidasida</taxon>
        <taxon>Piroplasmida</taxon>
        <taxon>Babesiidae</taxon>
        <taxon>Babesia</taxon>
    </lineage>
</organism>
<dbReference type="EMBL" id="LK391709">
    <property type="protein sequence ID" value="CDR96510.1"/>
    <property type="molecule type" value="Genomic_DNA"/>
</dbReference>
<reference evidence="2" key="1">
    <citation type="journal article" date="2014" name="Nucleic Acids Res.">
        <title>The evolutionary dynamics of variant antigen genes in Babesia reveal a history of genomic innovation underlying host-parasite interaction.</title>
        <authorList>
            <person name="Jackson A.P."/>
            <person name="Otto T.D."/>
            <person name="Darby A."/>
            <person name="Ramaprasad A."/>
            <person name="Xia D."/>
            <person name="Echaide I.E."/>
            <person name="Farber M."/>
            <person name="Gahlot S."/>
            <person name="Gamble J."/>
            <person name="Gupta D."/>
            <person name="Gupta Y."/>
            <person name="Jackson L."/>
            <person name="Malandrin L."/>
            <person name="Malas T.B."/>
            <person name="Moussa E."/>
            <person name="Nair M."/>
            <person name="Reid A.J."/>
            <person name="Sanders M."/>
            <person name="Sharma J."/>
            <person name="Tracey A."/>
            <person name="Quail M.A."/>
            <person name="Weir W."/>
            <person name="Wastling J.M."/>
            <person name="Hall N."/>
            <person name="Willadsen P."/>
            <person name="Lingelbach K."/>
            <person name="Shiels B."/>
            <person name="Tait A."/>
            <person name="Berriman M."/>
            <person name="Allred D.R."/>
            <person name="Pain A."/>
        </authorList>
    </citation>
    <scope>NUCLEOTIDE SEQUENCE [LARGE SCALE GENOMIC DNA]</scope>
    <source>
        <strain evidence="2">Bond</strain>
    </source>
</reference>
<evidence type="ECO:0000313" key="1">
    <source>
        <dbReference type="EMBL" id="CDR96510.1"/>
    </source>
</evidence>
<dbReference type="VEuPathDB" id="PiroplasmaDB:BBBOND_0304140"/>
<sequence>MLQWLAGLKNKQHHETLKQCIKKAFSGLHKDPSQLALSVNGSHIRPKDVFDILQLTTMFAGSVLTSIAPKWKANVSSRIVNPNSSTQSDEPDCCALLCHLRDYVYACCHQLAFLKSQCNRDKSLGGWQDCHYGSDITSSNSPLQAFLTDSWDSTFDTHLFDPCNICLKSRVRMGFKKVDLPKIWQPGSVISSILTPSCGGEDHDAIRGAN</sequence>
<dbReference type="Proteomes" id="UP000033188">
    <property type="component" value="Chromosome 3"/>
</dbReference>
<dbReference type="KEGG" id="bbig:BBBOND_0304140"/>
<name>A0A061DDR9_BABBI</name>
<evidence type="ECO:0000313" key="2">
    <source>
        <dbReference type="Proteomes" id="UP000033188"/>
    </source>
</evidence>
<protein>
    <submittedName>
        <fullName evidence="1">Uncharacterized protein</fullName>
    </submittedName>
</protein>
<accession>A0A061DDR9</accession>
<dbReference type="RefSeq" id="XP_012768696.1">
    <property type="nucleotide sequence ID" value="XM_012913242.1"/>
</dbReference>